<dbReference type="Proteomes" id="UP000254741">
    <property type="component" value="Unassembled WGS sequence"/>
</dbReference>
<dbReference type="Gene3D" id="1.10.10.10">
    <property type="entry name" value="Winged helix-like DNA-binding domain superfamily/Winged helix DNA-binding domain"/>
    <property type="match status" value="1"/>
</dbReference>
<gene>
    <name evidence="1" type="primary">hutC_2</name>
    <name evidence="1" type="ORF">NCTC8297_03989</name>
</gene>
<proteinExistence type="predicted"/>
<dbReference type="AlphaFoldDB" id="A0A379TDS4"/>
<sequence length="48" mass="5475">MYSSRSRSAPAPFYETVKQDICKKIAGGVWQRHDRIPSEAELVAPVWL</sequence>
<evidence type="ECO:0000313" key="1">
    <source>
        <dbReference type="EMBL" id="SUG48684.1"/>
    </source>
</evidence>
<evidence type="ECO:0000313" key="2">
    <source>
        <dbReference type="Proteomes" id="UP000254741"/>
    </source>
</evidence>
<protein>
    <submittedName>
        <fullName evidence="1">Histidine utilization repressor</fullName>
    </submittedName>
</protein>
<reference evidence="1 2" key="1">
    <citation type="submission" date="2018-06" db="EMBL/GenBank/DDBJ databases">
        <authorList>
            <consortium name="Pathogen Informatics"/>
            <person name="Doyle S."/>
        </authorList>
    </citation>
    <scope>NUCLEOTIDE SEQUENCE [LARGE SCALE GENOMIC DNA]</scope>
    <source>
        <strain evidence="1 2">NCTC8297</strain>
    </source>
</reference>
<organism evidence="1 2">
    <name type="scientific">Salmonella enterica subsp. arizonae</name>
    <dbReference type="NCBI Taxonomy" id="59203"/>
    <lineage>
        <taxon>Bacteria</taxon>
        <taxon>Pseudomonadati</taxon>
        <taxon>Pseudomonadota</taxon>
        <taxon>Gammaproteobacteria</taxon>
        <taxon>Enterobacterales</taxon>
        <taxon>Enterobacteriaceae</taxon>
        <taxon>Salmonella</taxon>
    </lineage>
</organism>
<accession>A0A379TDS4</accession>
<name>A0A379TDS4_SALER</name>
<dbReference type="InterPro" id="IPR036388">
    <property type="entry name" value="WH-like_DNA-bd_sf"/>
</dbReference>
<dbReference type="EMBL" id="UGXG01000002">
    <property type="protein sequence ID" value="SUG48684.1"/>
    <property type="molecule type" value="Genomic_DNA"/>
</dbReference>